<protein>
    <submittedName>
        <fullName evidence="5">Initiator-binding protein</fullName>
    </submittedName>
</protein>
<dbReference type="PROSITE" id="PS51294">
    <property type="entry name" value="HTH_MYB"/>
    <property type="match status" value="1"/>
</dbReference>
<dbReference type="InterPro" id="IPR057625">
    <property type="entry name" value="TPR1-6-like_ubiquitin"/>
</dbReference>
<sequence length="561" mass="62582">MVFHKRMEYGSSGHNIPVTPSVPKGKRSSRKKNELNEMCAFDMLATLAGKLLTEGENSLLLSDTNATPVKETVNPEVMKSDPLDQDSCNESETPLKEVTDSPDLYSRMELGVKTPPLVSSDSSTEMPSDRGKFKIAWTEIVDRECEDNSSACTHPKAFGPHSKVSKKVLSPKYRKTASPRVHKGDKNYSVCEMKPTFRNSSLFYTRQRTQFKRKKQFGQGSVFTREVKREASAAKLQKPMHESKDKVKLCIKSFQIPELLIEIPETATVGSLKKKILEGMRAMLGDGLHIGVTVHGKKVRDDTATLVQTGINHGKKIENLDFSIEPKFVPESNQTNNSGQNVVQEDSHVTDLGDLTEPLASLPPATPPQENQVSYQEPIPNPVQNPVQSPSLNCHESGYDSAPTPNSPDENMSSPDKNSNSKDSDTGTESNAMVVHKMEMEEAFAVVPARKIKRVEPIGQRRIRRPFSVAEVEALVHAVEKLGTGRWRDVKIRAFDNAKHRTYVDLKDKWKTLVHTASIAPQQRRGEPVPQELLDRVLQAQAYWAHQQAKLQLKSEACLLT</sequence>
<evidence type="ECO:0000259" key="4">
    <source>
        <dbReference type="PROSITE" id="PS51294"/>
    </source>
</evidence>
<dbReference type="PANTHER" id="PTHR21717:SF70">
    <property type="entry name" value="TELOMERE REPEAT-BINDING PROTEIN 2-RELATED"/>
    <property type="match status" value="1"/>
</dbReference>
<keyword evidence="6" id="KW-1185">Reference proteome</keyword>
<dbReference type="OrthoDB" id="2020981at2759"/>
<feature type="domain" description="Myb-like" evidence="3">
    <location>
        <begin position="459"/>
        <end position="514"/>
    </location>
</feature>
<dbReference type="PROSITE" id="PS50090">
    <property type="entry name" value="MYB_LIKE"/>
    <property type="match status" value="1"/>
</dbReference>
<dbReference type="SUPFAM" id="SSF46689">
    <property type="entry name" value="Homeodomain-like"/>
    <property type="match status" value="1"/>
</dbReference>
<comment type="caution">
    <text evidence="5">The sequence shown here is derived from an EMBL/GenBank/DDBJ whole genome shotgun (WGS) entry which is preliminary data.</text>
</comment>
<evidence type="ECO:0000259" key="3">
    <source>
        <dbReference type="PROSITE" id="PS50090"/>
    </source>
</evidence>
<dbReference type="EMBL" id="SWLB01000012">
    <property type="protein sequence ID" value="KAF3331618.1"/>
    <property type="molecule type" value="Genomic_DNA"/>
</dbReference>
<organism evidence="5 6">
    <name type="scientific">Carex littledalei</name>
    <dbReference type="NCBI Taxonomy" id="544730"/>
    <lineage>
        <taxon>Eukaryota</taxon>
        <taxon>Viridiplantae</taxon>
        <taxon>Streptophyta</taxon>
        <taxon>Embryophyta</taxon>
        <taxon>Tracheophyta</taxon>
        <taxon>Spermatophyta</taxon>
        <taxon>Magnoliopsida</taxon>
        <taxon>Liliopsida</taxon>
        <taxon>Poales</taxon>
        <taxon>Cyperaceae</taxon>
        <taxon>Cyperoideae</taxon>
        <taxon>Cariceae</taxon>
        <taxon>Carex</taxon>
        <taxon>Carex subgen. Euthyceras</taxon>
    </lineage>
</organism>
<gene>
    <name evidence="5" type="ORF">FCM35_KLT03024</name>
</gene>
<dbReference type="InterPro" id="IPR017930">
    <property type="entry name" value="Myb_dom"/>
</dbReference>
<name>A0A833VR05_9POAL</name>
<keyword evidence="1" id="KW-0238">DNA-binding</keyword>
<reference evidence="5" key="1">
    <citation type="submission" date="2020-01" db="EMBL/GenBank/DDBJ databases">
        <title>Genome sequence of Kobresia littledalei, the first chromosome-level genome in the family Cyperaceae.</title>
        <authorList>
            <person name="Qu G."/>
        </authorList>
    </citation>
    <scope>NUCLEOTIDE SEQUENCE</scope>
    <source>
        <strain evidence="5">C.B.Clarke</strain>
        <tissue evidence="5">Leaf</tissue>
    </source>
</reference>
<feature type="domain" description="HTH myb-type" evidence="4">
    <location>
        <begin position="459"/>
        <end position="518"/>
    </location>
</feature>
<dbReference type="InterPro" id="IPR001005">
    <property type="entry name" value="SANT/Myb"/>
</dbReference>
<dbReference type="GO" id="GO:0042162">
    <property type="term" value="F:telomeric DNA binding"/>
    <property type="evidence" value="ECO:0007669"/>
    <property type="project" value="UniProtKB-ARBA"/>
</dbReference>
<dbReference type="PANTHER" id="PTHR21717">
    <property type="entry name" value="TELOMERIC REPEAT BINDING PROTEIN"/>
    <property type="match status" value="1"/>
</dbReference>
<feature type="region of interest" description="Disordered" evidence="2">
    <location>
        <begin position="354"/>
        <end position="429"/>
    </location>
</feature>
<dbReference type="Proteomes" id="UP000623129">
    <property type="component" value="Unassembled WGS sequence"/>
</dbReference>
<dbReference type="InterPro" id="IPR029071">
    <property type="entry name" value="Ubiquitin-like_domsf"/>
</dbReference>
<dbReference type="Gene3D" id="1.10.246.220">
    <property type="match status" value="1"/>
</dbReference>
<dbReference type="AlphaFoldDB" id="A0A833VR05"/>
<dbReference type="CDD" id="cd11660">
    <property type="entry name" value="SANT_TRF"/>
    <property type="match status" value="1"/>
</dbReference>
<evidence type="ECO:0000256" key="1">
    <source>
        <dbReference type="ARBA" id="ARBA00023125"/>
    </source>
</evidence>
<dbReference type="InterPro" id="IPR009057">
    <property type="entry name" value="Homeodomain-like_sf"/>
</dbReference>
<feature type="compositionally biased region" description="Polar residues" evidence="2">
    <location>
        <begin position="403"/>
        <end position="412"/>
    </location>
</feature>
<dbReference type="InterPro" id="IPR031105">
    <property type="entry name" value="TRP_plant"/>
</dbReference>
<feature type="region of interest" description="Disordered" evidence="2">
    <location>
        <begin position="9"/>
        <end position="31"/>
    </location>
</feature>
<dbReference type="SMART" id="SM00717">
    <property type="entry name" value="SANT"/>
    <property type="match status" value="1"/>
</dbReference>
<feature type="region of interest" description="Disordered" evidence="2">
    <location>
        <begin position="78"/>
        <end position="98"/>
    </location>
</feature>
<dbReference type="SUPFAM" id="SSF54236">
    <property type="entry name" value="Ubiquitin-like"/>
    <property type="match status" value="1"/>
</dbReference>
<evidence type="ECO:0000313" key="5">
    <source>
        <dbReference type="EMBL" id="KAF3331618.1"/>
    </source>
</evidence>
<dbReference type="Pfam" id="PF23603">
    <property type="entry name" value="Ubiquitin_TPR1"/>
    <property type="match status" value="1"/>
</dbReference>
<evidence type="ECO:0000256" key="2">
    <source>
        <dbReference type="SAM" id="MobiDB-lite"/>
    </source>
</evidence>
<accession>A0A833VR05</accession>
<evidence type="ECO:0000313" key="6">
    <source>
        <dbReference type="Proteomes" id="UP000623129"/>
    </source>
</evidence>
<proteinExistence type="predicted"/>
<feature type="compositionally biased region" description="Polar residues" evidence="2">
    <location>
        <begin position="382"/>
        <end position="394"/>
    </location>
</feature>